<feature type="binding site" evidence="4">
    <location>
        <position position="131"/>
    </location>
    <ligand>
        <name>a divalent metal cation</name>
        <dbReference type="ChEBI" id="CHEBI:60240"/>
        <label>2</label>
    </ligand>
</feature>
<dbReference type="InterPro" id="IPR032466">
    <property type="entry name" value="Metal_Hydrolase"/>
</dbReference>
<dbReference type="PANTHER" id="PTHR46317">
    <property type="entry name" value="HYDROLASE OF PHP SUPERFAMILY-RELATED PROTEIN"/>
    <property type="match status" value="1"/>
</dbReference>
<dbReference type="GO" id="GO:0046872">
    <property type="term" value="F:metal ion binding"/>
    <property type="evidence" value="ECO:0007669"/>
    <property type="project" value="UniProtKB-KW"/>
</dbReference>
<gene>
    <name evidence="5" type="ORF">GGQ92_002037</name>
</gene>
<feature type="binding site" evidence="4">
    <location>
        <position position="203"/>
    </location>
    <ligand>
        <name>a divalent metal cation</name>
        <dbReference type="ChEBI" id="CHEBI:60240"/>
        <label>1</label>
    </ligand>
</feature>
<dbReference type="CDD" id="cd01310">
    <property type="entry name" value="TatD_DNAse"/>
    <property type="match status" value="1"/>
</dbReference>
<protein>
    <submittedName>
        <fullName evidence="5">TatD DNase family protein</fullName>
        <ecNumber evidence="5">3.1.21.-</ecNumber>
    </submittedName>
</protein>
<feature type="binding site" evidence="4">
    <location>
        <position position="5"/>
    </location>
    <ligand>
        <name>a divalent metal cation</name>
        <dbReference type="ChEBI" id="CHEBI:60240"/>
        <label>1</label>
    </ligand>
</feature>
<proteinExistence type="inferred from homology"/>
<evidence type="ECO:0000313" key="5">
    <source>
        <dbReference type="EMBL" id="MBB6513233.1"/>
    </source>
</evidence>
<evidence type="ECO:0000256" key="2">
    <source>
        <dbReference type="ARBA" id="ARBA00022723"/>
    </source>
</evidence>
<accession>A0A841RNQ0</accession>
<evidence type="ECO:0000256" key="3">
    <source>
        <dbReference type="ARBA" id="ARBA00022801"/>
    </source>
</evidence>
<keyword evidence="2 4" id="KW-0479">Metal-binding</keyword>
<comment type="caution">
    <text evidence="5">The sequence shown here is derived from an EMBL/GenBank/DDBJ whole genome shotgun (WGS) entry which is preliminary data.</text>
</comment>
<dbReference type="EMBL" id="JACHON010000009">
    <property type="protein sequence ID" value="MBB6513233.1"/>
    <property type="molecule type" value="Genomic_DNA"/>
</dbReference>
<dbReference type="Gene3D" id="3.20.20.140">
    <property type="entry name" value="Metal-dependent hydrolases"/>
    <property type="match status" value="1"/>
</dbReference>
<dbReference type="InterPro" id="IPR001130">
    <property type="entry name" value="TatD-like"/>
</dbReference>
<organism evidence="5 6">
    <name type="scientific">Gracilibacillus halotolerans</name>
    <dbReference type="NCBI Taxonomy" id="74386"/>
    <lineage>
        <taxon>Bacteria</taxon>
        <taxon>Bacillati</taxon>
        <taxon>Bacillota</taxon>
        <taxon>Bacilli</taxon>
        <taxon>Bacillales</taxon>
        <taxon>Bacillaceae</taxon>
        <taxon>Gracilibacillus</taxon>
    </lineage>
</organism>
<sequence>MIDAHVHLDWYKKNEQTIILEDLADDKIDGLIAVSSDYNSCQRVLELAKENNKVYPALGWHPEQEPIQSLELTKILELIKERQSEIVAIGEIGLPYYLKKENPQLNSKMYEDILEEFLQVAKQCKLPVVLHAVYEDADTVIQLLDNHRIEKAHFHWFKGSETTMNKMIDRGYVISVTPDCIYEKEIQSIIKYYPLELLMVETDGPWPFEGPFQHQMTHPKMMKHSIAKIAEIKEKTIEEVSSVLLSVTKKFYRV</sequence>
<feature type="binding site" evidence="4">
    <location>
        <position position="155"/>
    </location>
    <ligand>
        <name>a divalent metal cation</name>
        <dbReference type="ChEBI" id="CHEBI:60240"/>
        <label>2</label>
    </ligand>
</feature>
<evidence type="ECO:0000256" key="4">
    <source>
        <dbReference type="PIRSR" id="PIRSR005902-1"/>
    </source>
</evidence>
<reference evidence="5 6" key="1">
    <citation type="submission" date="2020-08" db="EMBL/GenBank/DDBJ databases">
        <title>Genomic Encyclopedia of Type Strains, Phase IV (KMG-IV): sequencing the most valuable type-strain genomes for metagenomic binning, comparative biology and taxonomic classification.</title>
        <authorList>
            <person name="Goeker M."/>
        </authorList>
    </citation>
    <scope>NUCLEOTIDE SEQUENCE [LARGE SCALE GENOMIC DNA]</scope>
    <source>
        <strain evidence="5 6">DSM 11805</strain>
    </source>
</reference>
<feature type="binding site" evidence="4">
    <location>
        <position position="7"/>
    </location>
    <ligand>
        <name>a divalent metal cation</name>
        <dbReference type="ChEBI" id="CHEBI:60240"/>
        <label>1</label>
    </ligand>
</feature>
<dbReference type="Proteomes" id="UP000572212">
    <property type="component" value="Unassembled WGS sequence"/>
</dbReference>
<dbReference type="PIRSF" id="PIRSF005902">
    <property type="entry name" value="DNase_TatD"/>
    <property type="match status" value="1"/>
</dbReference>
<dbReference type="EC" id="3.1.21.-" evidence="5"/>
<dbReference type="Pfam" id="PF01026">
    <property type="entry name" value="TatD_DNase"/>
    <property type="match status" value="1"/>
</dbReference>
<keyword evidence="3 5" id="KW-0378">Hydrolase</keyword>
<dbReference type="GO" id="GO:0016788">
    <property type="term" value="F:hydrolase activity, acting on ester bonds"/>
    <property type="evidence" value="ECO:0007669"/>
    <property type="project" value="InterPro"/>
</dbReference>
<feature type="binding site" evidence="4">
    <location>
        <position position="91"/>
    </location>
    <ligand>
        <name>a divalent metal cation</name>
        <dbReference type="ChEBI" id="CHEBI:60240"/>
        <label>1</label>
    </ligand>
</feature>
<dbReference type="InterPro" id="IPR018228">
    <property type="entry name" value="DNase_TatD-rel_CS"/>
</dbReference>
<dbReference type="PANTHER" id="PTHR46317:SF1">
    <property type="entry name" value="HYDROLASE, TATD FAMILY"/>
    <property type="match status" value="1"/>
</dbReference>
<name>A0A841RNQ0_9BACI</name>
<dbReference type="PROSITE" id="PS01137">
    <property type="entry name" value="TATD_1"/>
    <property type="match status" value="1"/>
</dbReference>
<dbReference type="AlphaFoldDB" id="A0A841RNQ0"/>
<dbReference type="RefSeq" id="WP_221437291.1">
    <property type="nucleotide sequence ID" value="NZ_BAAACU010000055.1"/>
</dbReference>
<comment type="similarity">
    <text evidence="1">Belongs to the metallo-dependent hydrolases superfamily. TatD-type hydrolase family.</text>
</comment>
<keyword evidence="6" id="KW-1185">Reference proteome</keyword>
<dbReference type="SUPFAM" id="SSF51556">
    <property type="entry name" value="Metallo-dependent hydrolases"/>
    <property type="match status" value="1"/>
</dbReference>
<evidence type="ECO:0000313" key="6">
    <source>
        <dbReference type="Proteomes" id="UP000572212"/>
    </source>
</evidence>
<evidence type="ECO:0000256" key="1">
    <source>
        <dbReference type="ARBA" id="ARBA00009275"/>
    </source>
</evidence>